<sequence length="1001" mass="114120">MNKGKYNIWEDYYGKKLLLVAMILSLLTHGVIMYYTLPGTYDAFVHMFFADHYARFWFEPWDYRWYTGFLTVSYPPLVHQLIGLLSKAFPLKVAFAIFANGIMLILIVGVYRFSKIFFDKMTAGIAAILTVVLSSIVETLHVYGQMPTLTGLAFLLNALPFLYQYIVKRSPVYLVMAMSFLAVTISSHHVTAIFGMVFFIAPTLFMAAADGPSKGDTKKRIGLFLLSVVKSAWDRKKELILFGTIMIVMAVGLIFPYWYWSKTDPITQVSIPHGSRDNFFEKTSSGLIFYIIPLMLVFALLPAISYNITRQKRYIGWAVSFYLCLLLGSGGTTPIPKMMLGENAFNILTLDRFGFWASIMAIPFMAKFIYSFLAGPVRDFWVENFGSKVHFIITGVSGFTYFIFIIFIFHLGSFRPLQPKEVDIDPIINFLNRDEHMRWRFLTLGFGDQMAWLSSNSLAATVDGNYHSARRLPELTTRPVERLENAKFNGEAGLASLNDFLTKAEKYSLKYVFSNDRYYDPLLYYSGWDRTIRLENGIMVWEKGNISTIKPVTPKEIHPVLKITWGTFPVMSLIVAIGLTIFYLKKYKDKDYFSSVPETSHYYPIAAVYGSSLLPAIIFSGLLLYQIKELLFLDEQKDPETTVLNFYNHLDFQRFETAFGFYKPTPTYTLDQYLLEKSVNDGGLLPSYAKLDSISTVNLNLESDKAAVQVNTYWRTSMGILAETDTLNLEKIKKSWYIIPESVVPEIPPYQMRSYTFTLYKKQGKRVISSFPTVKDDLIKKAFAGYQKANLIQNEDQLYITGQFLNADDIPINVALKAEVEADSGKIYTYYPEKEFQYNLWPKASTYFQINFTASDSLTLSKIKSIKLYADTDVSQNGYIHGGTIGVKQESVADNKAMLQVNMYNELSTDINIPGVLLAEEDKDGVIRKVQLTTHRRAVRSGLHIDFDAEFEKVENVTTVVSKVPIQLFVNGSGRKMIKSEKKAGIHALPHCFISQEIYLQ</sequence>
<dbReference type="RefSeq" id="WP_055150205.1">
    <property type="nucleotide sequence ID" value="NZ_JXSZ01000012.1"/>
</dbReference>
<evidence type="ECO:0000313" key="2">
    <source>
        <dbReference type="EMBL" id="KPM47312.1"/>
    </source>
</evidence>
<feature type="transmembrane region" description="Helical" evidence="1">
    <location>
        <begin position="149"/>
        <end position="166"/>
    </location>
</feature>
<dbReference type="Proteomes" id="UP000050454">
    <property type="component" value="Unassembled WGS sequence"/>
</dbReference>
<feature type="transmembrane region" description="Helical" evidence="1">
    <location>
        <begin position="17"/>
        <end position="37"/>
    </location>
</feature>
<accession>A0A0P7C1W7</accession>
<feature type="transmembrane region" description="Helical" evidence="1">
    <location>
        <begin position="389"/>
        <end position="411"/>
    </location>
</feature>
<reference evidence="2 3" key="1">
    <citation type="submission" date="2015-07" db="EMBL/GenBank/DDBJ databases">
        <title>The draft genome sequence of Leadbetterella sp. JN14-9.</title>
        <authorList>
            <person name="Liu Y."/>
            <person name="Du J."/>
            <person name="Shao Z."/>
        </authorList>
    </citation>
    <scope>NUCLEOTIDE SEQUENCE [LARGE SCALE GENOMIC DNA]</scope>
    <source>
        <strain evidence="2 3">JN14-9</strain>
    </source>
</reference>
<evidence type="ECO:0000313" key="3">
    <source>
        <dbReference type="Proteomes" id="UP000050454"/>
    </source>
</evidence>
<gene>
    <name evidence="2" type="ORF">AFM12_16105</name>
</gene>
<keyword evidence="3" id="KW-1185">Reference proteome</keyword>
<feature type="transmembrane region" description="Helical" evidence="1">
    <location>
        <begin position="93"/>
        <end position="111"/>
    </location>
</feature>
<feature type="transmembrane region" description="Helical" evidence="1">
    <location>
        <begin position="605"/>
        <end position="627"/>
    </location>
</feature>
<feature type="transmembrane region" description="Helical" evidence="1">
    <location>
        <begin position="123"/>
        <end position="143"/>
    </location>
</feature>
<keyword evidence="1" id="KW-1133">Transmembrane helix</keyword>
<comment type="caution">
    <text evidence="2">The sequence shown here is derived from an EMBL/GenBank/DDBJ whole genome shotgun (WGS) entry which is preliminary data.</text>
</comment>
<proteinExistence type="predicted"/>
<feature type="transmembrane region" description="Helical" evidence="1">
    <location>
        <begin position="355"/>
        <end position="377"/>
    </location>
</feature>
<protein>
    <submittedName>
        <fullName evidence="2">Integral membrane protein</fullName>
    </submittedName>
</protein>
<dbReference type="EMBL" id="LGTQ01000012">
    <property type="protein sequence ID" value="KPM47312.1"/>
    <property type="molecule type" value="Genomic_DNA"/>
</dbReference>
<keyword evidence="1" id="KW-0812">Transmembrane</keyword>
<keyword evidence="1" id="KW-0472">Membrane</keyword>
<feature type="transmembrane region" description="Helical" evidence="1">
    <location>
        <begin position="563"/>
        <end position="584"/>
    </location>
</feature>
<feature type="transmembrane region" description="Helical" evidence="1">
    <location>
        <begin position="315"/>
        <end position="335"/>
    </location>
</feature>
<organism evidence="2 3">
    <name type="scientific">Jiulongibacter sediminis</name>
    <dbReference type="NCBI Taxonomy" id="1605367"/>
    <lineage>
        <taxon>Bacteria</taxon>
        <taxon>Pseudomonadati</taxon>
        <taxon>Bacteroidota</taxon>
        <taxon>Cytophagia</taxon>
        <taxon>Cytophagales</taxon>
        <taxon>Leadbetterellaceae</taxon>
        <taxon>Jiulongibacter</taxon>
    </lineage>
</organism>
<dbReference type="AlphaFoldDB" id="A0A0P7C1W7"/>
<feature type="transmembrane region" description="Helical" evidence="1">
    <location>
        <begin position="239"/>
        <end position="260"/>
    </location>
</feature>
<dbReference type="STRING" id="1605367.AFM12_16105"/>
<feature type="transmembrane region" description="Helical" evidence="1">
    <location>
        <begin position="287"/>
        <end position="308"/>
    </location>
</feature>
<evidence type="ECO:0000256" key="1">
    <source>
        <dbReference type="SAM" id="Phobius"/>
    </source>
</evidence>
<name>A0A0P7C1W7_9BACT</name>
<feature type="transmembrane region" description="Helical" evidence="1">
    <location>
        <begin position="193"/>
        <end position="211"/>
    </location>
</feature>
<dbReference type="PATRIC" id="fig|1605367.3.peg.650"/>
<dbReference type="OrthoDB" id="54576at2"/>